<evidence type="ECO:0000313" key="13">
    <source>
        <dbReference type="Proteomes" id="UP000094801"/>
    </source>
</evidence>
<dbReference type="Proteomes" id="UP000094801">
    <property type="component" value="Unassembled WGS sequence"/>
</dbReference>
<feature type="disulfide bond" description="Redox-active" evidence="5">
    <location>
        <begin position="149"/>
        <end position="153"/>
    </location>
</feature>
<dbReference type="PROSITE" id="PS50827">
    <property type="entry name" value="DDT"/>
    <property type="match status" value="1"/>
</dbReference>
<feature type="compositionally biased region" description="Basic and acidic residues" evidence="8">
    <location>
        <begin position="899"/>
        <end position="911"/>
    </location>
</feature>
<dbReference type="InterPro" id="IPR003782">
    <property type="entry name" value="SCO1/SenC"/>
</dbReference>
<evidence type="ECO:0008006" key="14">
    <source>
        <dbReference type="Google" id="ProtNLM"/>
    </source>
</evidence>
<feature type="compositionally biased region" description="Low complexity" evidence="8">
    <location>
        <begin position="534"/>
        <end position="556"/>
    </location>
</feature>
<protein>
    <recommendedName>
        <fullName evidence="14">Thioredoxin domain-containing protein</fullName>
    </recommendedName>
</protein>
<evidence type="ECO:0000256" key="5">
    <source>
        <dbReference type="PIRSR" id="PIRSR603782-2"/>
    </source>
</evidence>
<dbReference type="InterPro" id="IPR028941">
    <property type="entry name" value="WHIM2_dom"/>
</dbReference>
<dbReference type="SUPFAM" id="SSF52833">
    <property type="entry name" value="Thioredoxin-like"/>
    <property type="match status" value="1"/>
</dbReference>
<keyword evidence="4" id="KW-0479">Metal-binding</keyword>
<evidence type="ECO:0000256" key="8">
    <source>
        <dbReference type="SAM" id="MobiDB-lite"/>
    </source>
</evidence>
<proteinExistence type="inferred from homology"/>
<feature type="region of interest" description="Disordered" evidence="8">
    <location>
        <begin position="1210"/>
        <end position="1229"/>
    </location>
</feature>
<feature type="compositionally biased region" description="Basic residues" evidence="8">
    <location>
        <begin position="524"/>
        <end position="533"/>
    </location>
</feature>
<feature type="region of interest" description="Disordered" evidence="8">
    <location>
        <begin position="515"/>
        <end position="575"/>
    </location>
</feature>
<evidence type="ECO:0000256" key="7">
    <source>
        <dbReference type="SAM" id="Coils"/>
    </source>
</evidence>
<dbReference type="PANTHER" id="PTHR32075:SF6">
    <property type="entry name" value="ISWI CHROMATIN-REMODELING COMPLEX SUBUNIT YPL216W-RELATED"/>
    <property type="match status" value="1"/>
</dbReference>
<feature type="compositionally biased region" description="Acidic residues" evidence="8">
    <location>
        <begin position="876"/>
        <end position="898"/>
    </location>
</feature>
<keyword evidence="7" id="KW-0175">Coiled coil</keyword>
<gene>
    <name evidence="12" type="ORF">CANARDRAFT_9788</name>
</gene>
<feature type="compositionally biased region" description="Acidic residues" evidence="8">
    <location>
        <begin position="1444"/>
        <end position="1468"/>
    </location>
</feature>
<feature type="binding site" evidence="4">
    <location>
        <position position="153"/>
    </location>
    <ligand>
        <name>Cu cation</name>
        <dbReference type="ChEBI" id="CHEBI:23378"/>
    </ligand>
</feature>
<dbReference type="CDD" id="cd02968">
    <property type="entry name" value="SCO"/>
    <property type="match status" value="1"/>
</dbReference>
<comment type="subcellular location">
    <subcellularLocation>
        <location evidence="1 6">Nucleus</location>
    </subcellularLocation>
</comment>
<dbReference type="InterPro" id="IPR036420">
    <property type="entry name" value="BRCT_dom_sf"/>
</dbReference>
<feature type="binding site" evidence="4">
    <location>
        <position position="240"/>
    </location>
    <ligand>
        <name>Cu cation</name>
        <dbReference type="ChEBI" id="CHEBI:23378"/>
    </ligand>
</feature>
<comment type="similarity">
    <text evidence="2">Belongs to the SCO1/2 family.</text>
</comment>
<keyword evidence="3 6" id="KW-0539">Nucleus</keyword>
<keyword evidence="9" id="KW-0812">Transmembrane</keyword>
<name>A0A1E4SUV7_9ASCO</name>
<feature type="domain" description="WAC" evidence="11">
    <location>
        <begin position="305"/>
        <end position="414"/>
    </location>
</feature>
<dbReference type="InterPro" id="IPR036249">
    <property type="entry name" value="Thioredoxin-like_sf"/>
</dbReference>
<dbReference type="STRING" id="983967.A0A1E4SUV7"/>
<dbReference type="EMBL" id="KV453866">
    <property type="protein sequence ID" value="ODV83212.1"/>
    <property type="molecule type" value="Genomic_DNA"/>
</dbReference>
<feature type="coiled-coil region" evidence="7">
    <location>
        <begin position="1157"/>
        <end position="1184"/>
    </location>
</feature>
<dbReference type="InterPro" id="IPR018501">
    <property type="entry name" value="DDT_dom"/>
</dbReference>
<dbReference type="Pfam" id="PF10537">
    <property type="entry name" value="WAC_Acf1_DNA_bd"/>
    <property type="match status" value="1"/>
</dbReference>
<dbReference type="Pfam" id="PF02791">
    <property type="entry name" value="DDT"/>
    <property type="match status" value="1"/>
</dbReference>
<evidence type="ECO:0000256" key="4">
    <source>
        <dbReference type="PIRSR" id="PIRSR603782-1"/>
    </source>
</evidence>
<dbReference type="PROSITE" id="PS51136">
    <property type="entry name" value="WAC"/>
    <property type="match status" value="1"/>
</dbReference>
<feature type="region of interest" description="Disordered" evidence="8">
    <location>
        <begin position="871"/>
        <end position="925"/>
    </location>
</feature>
<feature type="region of interest" description="Disordered" evidence="8">
    <location>
        <begin position="31"/>
        <end position="60"/>
    </location>
</feature>
<feature type="region of interest" description="Disordered" evidence="8">
    <location>
        <begin position="1430"/>
        <end position="1483"/>
    </location>
</feature>
<dbReference type="OrthoDB" id="332390at2759"/>
<dbReference type="GO" id="GO:0005507">
    <property type="term" value="F:copper ion binding"/>
    <property type="evidence" value="ECO:0007669"/>
    <property type="project" value="UniProtKB-ARBA"/>
</dbReference>
<accession>A0A1E4SUV7</accession>
<evidence type="ECO:0000256" key="3">
    <source>
        <dbReference type="ARBA" id="ARBA00023242"/>
    </source>
</evidence>
<feature type="compositionally biased region" description="Acidic residues" evidence="8">
    <location>
        <begin position="1217"/>
        <end position="1229"/>
    </location>
</feature>
<dbReference type="Gene3D" id="3.40.30.10">
    <property type="entry name" value="Glutaredoxin"/>
    <property type="match status" value="1"/>
</dbReference>
<evidence type="ECO:0000256" key="9">
    <source>
        <dbReference type="SAM" id="Phobius"/>
    </source>
</evidence>
<evidence type="ECO:0000313" key="12">
    <source>
        <dbReference type="EMBL" id="ODV83212.1"/>
    </source>
</evidence>
<feature type="transmembrane region" description="Helical" evidence="9">
    <location>
        <begin position="72"/>
        <end position="92"/>
    </location>
</feature>
<evidence type="ECO:0000259" key="10">
    <source>
        <dbReference type="PROSITE" id="PS50827"/>
    </source>
</evidence>
<feature type="compositionally biased region" description="Basic residues" evidence="8">
    <location>
        <begin position="41"/>
        <end position="50"/>
    </location>
</feature>
<keyword evidence="5" id="KW-1015">Disulfide bond</keyword>
<organism evidence="12 13">
    <name type="scientific">[Candida] arabinofermentans NRRL YB-2248</name>
    <dbReference type="NCBI Taxonomy" id="983967"/>
    <lineage>
        <taxon>Eukaryota</taxon>
        <taxon>Fungi</taxon>
        <taxon>Dikarya</taxon>
        <taxon>Ascomycota</taxon>
        <taxon>Saccharomycotina</taxon>
        <taxon>Pichiomycetes</taxon>
        <taxon>Pichiales</taxon>
        <taxon>Pichiaceae</taxon>
        <taxon>Ogataea</taxon>
        <taxon>Ogataea/Candida clade</taxon>
    </lineage>
</organism>
<feature type="binding site" evidence="4">
    <location>
        <position position="149"/>
    </location>
    <ligand>
        <name>Cu cation</name>
        <dbReference type="ChEBI" id="CHEBI:23378"/>
    </ligand>
</feature>
<sequence>MLSSFKRQFVFKQPLRVVPTTRHLSNTLLRLNQQPQPTKPTKPKLSRKPLSRLPLGDEDYSKRSMRESPIEFITWKGIVIFVIIGCGLTWVFTNEKKKLALRKEADKNRGIGKPLIGGPFNLIDTNGDSFTNDELKGKFSIIYFGFSNCPDICPDELDKLGLILDGLKTKFNINLQPIFITCDPARDSPAVLKEYLSDFHSDIIGLTGDYDEIKKCCKNYRVYFSTPRDIKKGQDYLVDHSIFFYLMDLDGEFIDVLGRQYEVDDAIEKIKSHIDAYQPKEVLFKRKPVEFLPPPILPNDFDFNSQVWFINETGEWFIDYEEYLKRMHYYQIKKFVCETSGNSNFTFFEALKVELTELQMMELKFPEPVKEPILRYVSFSLTPRIDSLVDEVYSKFKDDFFPGDQVVAKIDGEKFKGIIREKARFNAISLPDGSVRAGYCSYRVLLEDNREITINSSENLSRERNSFTKWYVKTFLKMSLTRSNKAGAPWVIKKEMAQKCRISLDYPPHLKHFENDDEFDSKKSKSKKKKKKISPGSKIIFDNTSNGSNGSNNNNNDHIFDSLKETPPTASEQDAGQSLQEWKDKWYETLKHTTVYFEKINNEEIDIQNRSKISQLFKFAGVEILNDFDPMKVNFIISTRPYSVKTIYSNDDIFSFVSSKKMKVWHYEKSFRFFKSLNITIRKIQNAQRDKLLKEQAEEYLKNNPSLSMSNPIPLPISNSTSKTLNGFVDILPANNNGNPNVMKLQMATPNDSRSSTPTNKLLLHHGGALKPKLNPSYPIEDLKVPFQAVSKLKPRLNKIKEFSDTSDLLEIWIFFNMYSRALIIDNFTFDDFETALKWDDETTLCPLLMEIYCCMFKAYMDNKGTLLVTLPERPEEPDEDDEEEEEDREEDDEDEDVDKQYNGKTEDPIKIKSQSSEPEPELISDTSMDVDEEINHNAYSIIESKKTNWKDKLIKRQFKNGGFVVILLGILSSVEFIPDYRKDIIKIYESIAPGDFAPTAESITTNFYKNMTADLRCKSLAIIMNLLLNGSIIRSYMDKCLEDSTSLRRERLEIIKELRQALEDGTNYQKEVLDALKLIDTTAIKERLDQEEEEERLKSEPKSSSSFTTTTLTKSELEQKKKGGRPVQNSIPVEPTNLEKAVCQAHPEFLKMIKIRSEKLKIIDELKLKKKELEKNLNEIDVQRVRYIGRDRLYNRYWWFEKNGLPNLSIGKNQNDEDDEDDDLDDDDSEYVEDTYLMGRLWIQGPGEEDRKLFLKLNDEKLNEWKKIITIDDDIIKDEDEDVDVDVDDKKSISEIPNSFLKAAKEVFNLSFENGQVKDINGLTIVDEFGSAAERDYSPMERKLLEEGSNTLLSLKDWGYIEDPKEFENLINWLNPDGDRERLLKKELVDLHEQIKNSLSSRVKSLGIGQPSDDQLKYEKIIAETIISDEESEDTEDIKGENDIVEIEDNDDDESSLSSSSEEEEEEEKPRTRRAIAEEFDKKRKREEKLERKLAKRAKLEIKPAQRIAKREALKRKQKEREEKLQRLRQAKIALANLEFNKDRENLINWVNSSAIETIGYSHYEGPKPVVKKKIVKKSRR</sequence>
<reference evidence="13" key="1">
    <citation type="submission" date="2016-04" db="EMBL/GenBank/DDBJ databases">
        <title>Comparative genomics of biotechnologically important yeasts.</title>
        <authorList>
            <consortium name="DOE Joint Genome Institute"/>
            <person name="Riley R."/>
            <person name="Haridas S."/>
            <person name="Wolfe K.H."/>
            <person name="Lopes M.R."/>
            <person name="Hittinger C.T."/>
            <person name="Goker M."/>
            <person name="Salamov A."/>
            <person name="Wisecaver J."/>
            <person name="Long T.M."/>
            <person name="Aerts A.L."/>
            <person name="Barry K."/>
            <person name="Choi C."/>
            <person name="Clum A."/>
            <person name="Coughlan A.Y."/>
            <person name="Deshpande S."/>
            <person name="Douglass A.P."/>
            <person name="Hanson S.J."/>
            <person name="Klenk H.-P."/>
            <person name="Labutti K."/>
            <person name="Lapidus A."/>
            <person name="Lindquist E."/>
            <person name="Lipzen A."/>
            <person name="Meier-Kolthoff J.P."/>
            <person name="Ohm R.A."/>
            <person name="Otillar R.P."/>
            <person name="Pangilinan J."/>
            <person name="Peng Y."/>
            <person name="Rokas A."/>
            <person name="Rosa C.A."/>
            <person name="Scheuner C."/>
            <person name="Sibirny A.A."/>
            <person name="Slot J.C."/>
            <person name="Stielow J.B."/>
            <person name="Sun H."/>
            <person name="Kurtzman C.P."/>
            <person name="Blackwell M."/>
            <person name="Grigoriev I.V."/>
            <person name="Jeffries T.W."/>
        </authorList>
    </citation>
    <scope>NUCLEOTIDE SEQUENCE [LARGE SCALE GENOMIC DNA]</scope>
    <source>
        <strain evidence="13">NRRL YB-2248</strain>
    </source>
</reference>
<dbReference type="GO" id="GO:0005634">
    <property type="term" value="C:nucleus"/>
    <property type="evidence" value="ECO:0007669"/>
    <property type="project" value="UniProtKB-SubCell"/>
</dbReference>
<dbReference type="GO" id="GO:0000781">
    <property type="term" value="C:chromosome, telomeric region"/>
    <property type="evidence" value="ECO:0007669"/>
    <property type="project" value="GOC"/>
</dbReference>
<dbReference type="PANTHER" id="PTHR32075">
    <property type="entry name" value="ISWI CHROMATIN-REMODELING COMPLEX SUBUNIT YPL216W-RELATED"/>
    <property type="match status" value="1"/>
</dbReference>
<dbReference type="GO" id="GO:0045454">
    <property type="term" value="P:cell redox homeostasis"/>
    <property type="evidence" value="ECO:0007669"/>
    <property type="project" value="UniProtKB-ARBA"/>
</dbReference>
<feature type="domain" description="DDT" evidence="10">
    <location>
        <begin position="803"/>
        <end position="866"/>
    </location>
</feature>
<dbReference type="GO" id="GO:0031509">
    <property type="term" value="P:subtelomeric heterochromatin formation"/>
    <property type="evidence" value="ECO:0007669"/>
    <property type="project" value="TreeGrafter"/>
</dbReference>
<keyword evidence="9" id="KW-0472">Membrane</keyword>
<dbReference type="GO" id="GO:0000785">
    <property type="term" value="C:chromatin"/>
    <property type="evidence" value="ECO:0007669"/>
    <property type="project" value="UniProtKB-ARBA"/>
</dbReference>
<keyword evidence="13" id="KW-1185">Reference proteome</keyword>
<evidence type="ECO:0000256" key="6">
    <source>
        <dbReference type="PROSITE-ProRule" id="PRU00475"/>
    </source>
</evidence>
<dbReference type="InterPro" id="IPR013136">
    <property type="entry name" value="WSTF_Acf1_Cbp146"/>
</dbReference>
<evidence type="ECO:0000256" key="1">
    <source>
        <dbReference type="ARBA" id="ARBA00004123"/>
    </source>
</evidence>
<dbReference type="FunFam" id="3.40.30.10:FF:000013">
    <property type="entry name" value="Blast:Protein SCO1 homolog, mitochondrial"/>
    <property type="match status" value="1"/>
</dbReference>
<feature type="region of interest" description="Disordered" evidence="8">
    <location>
        <begin position="1090"/>
        <end position="1134"/>
    </location>
</feature>
<feature type="compositionally biased region" description="Low complexity" evidence="8">
    <location>
        <begin position="1103"/>
        <end position="1115"/>
    </location>
</feature>
<dbReference type="Gene3D" id="3.40.50.10190">
    <property type="entry name" value="BRCT domain"/>
    <property type="match status" value="1"/>
</dbReference>
<dbReference type="Pfam" id="PF02630">
    <property type="entry name" value="SCO1-SenC"/>
    <property type="match status" value="1"/>
</dbReference>
<dbReference type="Pfam" id="PF15613">
    <property type="entry name" value="WSD"/>
    <property type="match status" value="1"/>
</dbReference>
<keyword evidence="4" id="KW-0186">Copper</keyword>
<evidence type="ECO:0000256" key="2">
    <source>
        <dbReference type="ARBA" id="ARBA00010996"/>
    </source>
</evidence>
<evidence type="ECO:0000259" key="11">
    <source>
        <dbReference type="PROSITE" id="PS51136"/>
    </source>
</evidence>
<keyword evidence="9" id="KW-1133">Transmembrane helix</keyword>